<accession>A0A0G4ILM6</accession>
<dbReference type="Proteomes" id="UP000039324">
    <property type="component" value="Unassembled WGS sequence"/>
</dbReference>
<dbReference type="AlphaFoldDB" id="A0A0G4ILM6"/>
<gene>
    <name evidence="1" type="ORF">PBRA_004743</name>
</gene>
<keyword evidence="2" id="KW-1185">Reference proteome</keyword>
<name>A0A0G4ILM6_PLABS</name>
<reference evidence="1 2" key="1">
    <citation type="submission" date="2015-02" db="EMBL/GenBank/DDBJ databases">
        <authorList>
            <person name="Chooi Y.-H."/>
        </authorList>
    </citation>
    <scope>NUCLEOTIDE SEQUENCE [LARGE SCALE GENOMIC DNA]</scope>
    <source>
        <strain evidence="1">E3</strain>
    </source>
</reference>
<evidence type="ECO:0008006" key="3">
    <source>
        <dbReference type="Google" id="ProtNLM"/>
    </source>
</evidence>
<sequence length="220" mass="24548">MDLERTKERTSEEGMAKPGRLVELSVRMPSIVDVEGMVEIVSHPIAKPFHHVFESLHTVALWKEMFILDNVFDFDIPNKLEGDRQKGEPCRRTLRGVRPKKTYLKAYSVQPSFTAEHTSGYVSQNHAVYTISSDVQGIGFGIDLDVSFQIEVVGRTETSSSVVVAVKPNVKRVPFWGLSRLVHQAIVDETAAVFGNLPVVILRVLESEPLPASPRRQPGT</sequence>
<organism evidence="1 2">
    <name type="scientific">Plasmodiophora brassicae</name>
    <name type="common">Clubroot disease agent</name>
    <dbReference type="NCBI Taxonomy" id="37360"/>
    <lineage>
        <taxon>Eukaryota</taxon>
        <taxon>Sar</taxon>
        <taxon>Rhizaria</taxon>
        <taxon>Endomyxa</taxon>
        <taxon>Phytomyxea</taxon>
        <taxon>Plasmodiophorida</taxon>
        <taxon>Plasmodiophoridae</taxon>
        <taxon>Plasmodiophora</taxon>
    </lineage>
</organism>
<evidence type="ECO:0000313" key="1">
    <source>
        <dbReference type="EMBL" id="CEO96053.1"/>
    </source>
</evidence>
<dbReference type="EMBL" id="CDSF01000046">
    <property type="protein sequence ID" value="CEO96053.1"/>
    <property type="molecule type" value="Genomic_DNA"/>
</dbReference>
<evidence type="ECO:0000313" key="2">
    <source>
        <dbReference type="Proteomes" id="UP000039324"/>
    </source>
</evidence>
<protein>
    <recommendedName>
        <fullName evidence="3">VASt domain-containing protein</fullName>
    </recommendedName>
</protein>
<proteinExistence type="predicted"/>